<name>A0A2H3DM91_ARMGA</name>
<accession>A0A2H3DM91</accession>
<proteinExistence type="predicted"/>
<sequence length="110" mass="12350">MPEFYFVFLWTQCVSGYLGGQLPRRIGMGTRTGRPQRMRGMRADVGITCQWDVIRGECADIQPWPPSLQSIHHIPAGRLPPSPYPTLCSAAHDGVEDAILFPNFATSYER</sequence>
<dbReference type="Proteomes" id="UP000217790">
    <property type="component" value="Unassembled WGS sequence"/>
</dbReference>
<protein>
    <submittedName>
        <fullName evidence="1">Uncharacterized protein</fullName>
    </submittedName>
</protein>
<keyword evidence="2" id="KW-1185">Reference proteome</keyword>
<evidence type="ECO:0000313" key="2">
    <source>
        <dbReference type="Proteomes" id="UP000217790"/>
    </source>
</evidence>
<organism evidence="1 2">
    <name type="scientific">Armillaria gallica</name>
    <name type="common">Bulbous honey fungus</name>
    <name type="synonym">Armillaria bulbosa</name>
    <dbReference type="NCBI Taxonomy" id="47427"/>
    <lineage>
        <taxon>Eukaryota</taxon>
        <taxon>Fungi</taxon>
        <taxon>Dikarya</taxon>
        <taxon>Basidiomycota</taxon>
        <taxon>Agaricomycotina</taxon>
        <taxon>Agaricomycetes</taxon>
        <taxon>Agaricomycetidae</taxon>
        <taxon>Agaricales</taxon>
        <taxon>Marasmiineae</taxon>
        <taxon>Physalacriaceae</taxon>
        <taxon>Armillaria</taxon>
    </lineage>
</organism>
<dbReference type="AlphaFoldDB" id="A0A2H3DM91"/>
<gene>
    <name evidence="1" type="ORF">ARMGADRAFT_361919</name>
</gene>
<evidence type="ECO:0000313" key="1">
    <source>
        <dbReference type="EMBL" id="PBK88566.1"/>
    </source>
</evidence>
<dbReference type="EMBL" id="KZ293672">
    <property type="protein sequence ID" value="PBK88566.1"/>
    <property type="molecule type" value="Genomic_DNA"/>
</dbReference>
<dbReference type="InParanoid" id="A0A2H3DM91"/>
<reference evidence="2" key="1">
    <citation type="journal article" date="2017" name="Nat. Ecol. Evol.">
        <title>Genome expansion and lineage-specific genetic innovations in the forest pathogenic fungi Armillaria.</title>
        <authorList>
            <person name="Sipos G."/>
            <person name="Prasanna A.N."/>
            <person name="Walter M.C."/>
            <person name="O'Connor E."/>
            <person name="Balint B."/>
            <person name="Krizsan K."/>
            <person name="Kiss B."/>
            <person name="Hess J."/>
            <person name="Varga T."/>
            <person name="Slot J."/>
            <person name="Riley R."/>
            <person name="Boka B."/>
            <person name="Rigling D."/>
            <person name="Barry K."/>
            <person name="Lee J."/>
            <person name="Mihaltcheva S."/>
            <person name="LaButti K."/>
            <person name="Lipzen A."/>
            <person name="Waldron R."/>
            <person name="Moloney N.M."/>
            <person name="Sperisen C."/>
            <person name="Kredics L."/>
            <person name="Vagvoelgyi C."/>
            <person name="Patrignani A."/>
            <person name="Fitzpatrick D."/>
            <person name="Nagy I."/>
            <person name="Doyle S."/>
            <person name="Anderson J.B."/>
            <person name="Grigoriev I.V."/>
            <person name="Gueldener U."/>
            <person name="Muensterkoetter M."/>
            <person name="Nagy L.G."/>
        </authorList>
    </citation>
    <scope>NUCLEOTIDE SEQUENCE [LARGE SCALE GENOMIC DNA]</scope>
    <source>
        <strain evidence="2">Ar21-2</strain>
    </source>
</reference>